<evidence type="ECO:0000256" key="2">
    <source>
        <dbReference type="PIRSR" id="PIRSR640198-2"/>
    </source>
</evidence>
<evidence type="ECO:0000259" key="3">
    <source>
        <dbReference type="PROSITE" id="PS51459"/>
    </source>
</evidence>
<dbReference type="EMBL" id="JALJXV010000006">
    <property type="protein sequence ID" value="MCP1675637.1"/>
    <property type="molecule type" value="Genomic_DNA"/>
</dbReference>
<dbReference type="Gene3D" id="1.10.3290.10">
    <property type="entry name" value="Fido-like domain"/>
    <property type="match status" value="1"/>
</dbReference>
<dbReference type="PANTHER" id="PTHR13504">
    <property type="entry name" value="FIDO DOMAIN-CONTAINING PROTEIN DDB_G0283145"/>
    <property type="match status" value="1"/>
</dbReference>
<dbReference type="PANTHER" id="PTHR13504:SF38">
    <property type="entry name" value="FIDO DOMAIN-CONTAINING PROTEIN"/>
    <property type="match status" value="1"/>
</dbReference>
<dbReference type="Pfam" id="PF02661">
    <property type="entry name" value="Fic"/>
    <property type="match status" value="1"/>
</dbReference>
<dbReference type="InterPro" id="IPR036597">
    <property type="entry name" value="Fido-like_dom_sf"/>
</dbReference>
<feature type="domain" description="Fido" evidence="3">
    <location>
        <begin position="125"/>
        <end position="292"/>
    </location>
</feature>
<keyword evidence="2" id="KW-0547">Nucleotide-binding</keyword>
<comment type="caution">
    <text evidence="4">The sequence shown here is derived from an EMBL/GenBank/DDBJ whole genome shotgun (WGS) entry which is preliminary data.</text>
</comment>
<feature type="active site" evidence="1">
    <location>
        <position position="216"/>
    </location>
</feature>
<proteinExistence type="predicted"/>
<evidence type="ECO:0000313" key="5">
    <source>
        <dbReference type="Proteomes" id="UP001205843"/>
    </source>
</evidence>
<feature type="binding site" evidence="2">
    <location>
        <begin position="220"/>
        <end position="227"/>
    </location>
    <ligand>
        <name>ATP</name>
        <dbReference type="ChEBI" id="CHEBI:30616"/>
    </ligand>
</feature>
<sequence length="405" mass="45138">MEADINGIEDRGERPALMEPMRISEASRHRAHLTDLAVELAEASAGLRRSLPDAMVASLAKLVRSMNCYYSNLIEGHDTHPVEIENALNEDYSADPDKRDLQLEAKAYIAVQEWIDTGDLQEPVTSKATLQAIHYRFCKELPESMLWVGHPSTGKLLPVVPGELRQHDVQVGRHVPVSPGAIDRFLDRFADAYARMGKTDSILVAAAAHHRLLWIHPFLDGNGRVARLMTHALLGRALDTGNIWSAARGLARSEAKYKEVLSGCDAPRRNDLDGRGTLSEEALANFTEFFLETCLDQVRFMERLVEPNQLRERVSAWAEQAIRANQLAPRADMLVDALLYRGQLERGEVPHLLGVSERHARRVVQSLFYQGVVHANSSRAPLHLAFPASLAPHWMPGLFPDVPTA</sequence>
<accession>A0AAE3KGV0</accession>
<dbReference type="SUPFAM" id="SSF140931">
    <property type="entry name" value="Fic-like"/>
    <property type="match status" value="1"/>
</dbReference>
<gene>
    <name evidence="4" type="ORF">J2T57_002787</name>
</gene>
<reference evidence="4" key="1">
    <citation type="submission" date="2022-03" db="EMBL/GenBank/DDBJ databases">
        <title>Genomic Encyclopedia of Type Strains, Phase III (KMG-III): the genomes of soil and plant-associated and newly described type strains.</title>
        <authorList>
            <person name="Whitman W."/>
        </authorList>
    </citation>
    <scope>NUCLEOTIDE SEQUENCE</scope>
    <source>
        <strain evidence="4">ANL 6-2</strain>
    </source>
</reference>
<dbReference type="RefSeq" id="WP_253479251.1">
    <property type="nucleotide sequence ID" value="NZ_JALJXV010000006.1"/>
</dbReference>
<name>A0AAE3KGV0_9GAMM</name>
<dbReference type="AlphaFoldDB" id="A0AAE3KGV0"/>
<feature type="binding site" evidence="2">
    <location>
        <begin position="171"/>
        <end position="174"/>
    </location>
    <ligand>
        <name>ATP</name>
        <dbReference type="ChEBI" id="CHEBI:30616"/>
    </ligand>
</feature>
<dbReference type="InterPro" id="IPR003812">
    <property type="entry name" value="Fido"/>
</dbReference>
<dbReference type="GO" id="GO:0005524">
    <property type="term" value="F:ATP binding"/>
    <property type="evidence" value="ECO:0007669"/>
    <property type="project" value="UniProtKB-KW"/>
</dbReference>
<dbReference type="InterPro" id="IPR040198">
    <property type="entry name" value="Fido_containing"/>
</dbReference>
<dbReference type="Proteomes" id="UP001205843">
    <property type="component" value="Unassembled WGS sequence"/>
</dbReference>
<protein>
    <submittedName>
        <fullName evidence="4">Fic family protein</fullName>
    </submittedName>
</protein>
<evidence type="ECO:0000313" key="4">
    <source>
        <dbReference type="EMBL" id="MCP1675637.1"/>
    </source>
</evidence>
<keyword evidence="2" id="KW-0067">ATP-binding</keyword>
<evidence type="ECO:0000256" key="1">
    <source>
        <dbReference type="PIRSR" id="PIRSR640198-1"/>
    </source>
</evidence>
<dbReference type="PROSITE" id="PS51459">
    <property type="entry name" value="FIDO"/>
    <property type="match status" value="1"/>
</dbReference>
<organism evidence="4 5">
    <name type="scientific">Natronocella acetinitrilica</name>
    <dbReference type="NCBI Taxonomy" id="414046"/>
    <lineage>
        <taxon>Bacteria</taxon>
        <taxon>Pseudomonadati</taxon>
        <taxon>Pseudomonadota</taxon>
        <taxon>Gammaproteobacteria</taxon>
        <taxon>Chromatiales</taxon>
        <taxon>Ectothiorhodospiraceae</taxon>
        <taxon>Natronocella</taxon>
    </lineage>
</organism>
<keyword evidence="5" id="KW-1185">Reference proteome</keyword>